<evidence type="ECO:0000313" key="4">
    <source>
        <dbReference type="EMBL" id="GGC21049.1"/>
    </source>
</evidence>
<name>A0ABQ1L844_9SPHI</name>
<dbReference type="InterPro" id="IPR029062">
    <property type="entry name" value="Class_I_gatase-like"/>
</dbReference>
<dbReference type="PANTHER" id="PTHR43130:SF3">
    <property type="entry name" value="HTH-TYPE TRANSCRIPTIONAL REGULATOR RV1931C"/>
    <property type="match status" value="1"/>
</dbReference>
<comment type="caution">
    <text evidence="4">The sequence shown here is derived from an EMBL/GenBank/DDBJ whole genome shotgun (WGS) entry which is preliminary data.</text>
</comment>
<reference evidence="5" key="1">
    <citation type="journal article" date="2019" name="Int. J. Syst. Evol. Microbiol.">
        <title>The Global Catalogue of Microorganisms (GCM) 10K type strain sequencing project: providing services to taxonomists for standard genome sequencing and annotation.</title>
        <authorList>
            <consortium name="The Broad Institute Genomics Platform"/>
            <consortium name="The Broad Institute Genome Sequencing Center for Infectious Disease"/>
            <person name="Wu L."/>
            <person name="Ma J."/>
        </authorList>
    </citation>
    <scope>NUCLEOTIDE SEQUENCE [LARGE SCALE GENOMIC DNA]</scope>
    <source>
        <strain evidence="5">CGMCC 1.15342</strain>
    </source>
</reference>
<dbReference type="Pfam" id="PF01965">
    <property type="entry name" value="DJ-1_PfpI"/>
    <property type="match status" value="1"/>
</dbReference>
<evidence type="ECO:0000313" key="5">
    <source>
        <dbReference type="Proteomes" id="UP000597338"/>
    </source>
</evidence>
<dbReference type="Proteomes" id="UP000597338">
    <property type="component" value="Unassembled WGS sequence"/>
</dbReference>
<dbReference type="Gene3D" id="1.10.10.60">
    <property type="entry name" value="Homeodomain-like"/>
    <property type="match status" value="2"/>
</dbReference>
<evidence type="ECO:0000259" key="3">
    <source>
        <dbReference type="PROSITE" id="PS01124"/>
    </source>
</evidence>
<keyword evidence="5" id="KW-1185">Reference proteome</keyword>
<dbReference type="SUPFAM" id="SSF46689">
    <property type="entry name" value="Homeodomain-like"/>
    <property type="match status" value="1"/>
</dbReference>
<dbReference type="SMART" id="SM00342">
    <property type="entry name" value="HTH_ARAC"/>
    <property type="match status" value="1"/>
</dbReference>
<keyword evidence="2" id="KW-0804">Transcription</keyword>
<keyword evidence="1" id="KW-0805">Transcription regulation</keyword>
<accession>A0ABQ1L844</accession>
<dbReference type="RefSeq" id="WP_229717438.1">
    <property type="nucleotide sequence ID" value="NZ_BMIK01000002.1"/>
</dbReference>
<dbReference type="Pfam" id="PF12833">
    <property type="entry name" value="HTH_18"/>
    <property type="match status" value="1"/>
</dbReference>
<dbReference type="CDD" id="cd03138">
    <property type="entry name" value="GATase1_AraC_2"/>
    <property type="match status" value="1"/>
</dbReference>
<protein>
    <submittedName>
        <fullName evidence="4">AraC family transcriptional regulator</fullName>
    </submittedName>
</protein>
<evidence type="ECO:0000256" key="2">
    <source>
        <dbReference type="ARBA" id="ARBA00023163"/>
    </source>
</evidence>
<dbReference type="PANTHER" id="PTHR43130">
    <property type="entry name" value="ARAC-FAMILY TRANSCRIPTIONAL REGULATOR"/>
    <property type="match status" value="1"/>
</dbReference>
<evidence type="ECO:0000256" key="1">
    <source>
        <dbReference type="ARBA" id="ARBA00023015"/>
    </source>
</evidence>
<dbReference type="InterPro" id="IPR002818">
    <property type="entry name" value="DJ-1/PfpI"/>
</dbReference>
<dbReference type="SUPFAM" id="SSF52317">
    <property type="entry name" value="Class I glutamine amidotransferase-like"/>
    <property type="match status" value="1"/>
</dbReference>
<gene>
    <name evidence="4" type="ORF">GCM10011386_11200</name>
</gene>
<organism evidence="4 5">
    <name type="scientific">Parapedobacter defluvii</name>
    <dbReference type="NCBI Taxonomy" id="2045106"/>
    <lineage>
        <taxon>Bacteria</taxon>
        <taxon>Pseudomonadati</taxon>
        <taxon>Bacteroidota</taxon>
        <taxon>Sphingobacteriia</taxon>
        <taxon>Sphingobacteriales</taxon>
        <taxon>Sphingobacteriaceae</taxon>
        <taxon>Parapedobacter</taxon>
    </lineage>
</organism>
<dbReference type="Gene3D" id="3.40.50.880">
    <property type="match status" value="1"/>
</dbReference>
<proteinExistence type="predicted"/>
<dbReference type="InterPro" id="IPR018060">
    <property type="entry name" value="HTH_AraC"/>
</dbReference>
<dbReference type="InterPro" id="IPR052158">
    <property type="entry name" value="INH-QAR"/>
</dbReference>
<dbReference type="EMBL" id="BMIK01000002">
    <property type="protein sequence ID" value="GGC21049.1"/>
    <property type="molecule type" value="Genomic_DNA"/>
</dbReference>
<dbReference type="PROSITE" id="PS01124">
    <property type="entry name" value="HTH_ARAC_FAMILY_2"/>
    <property type="match status" value="1"/>
</dbReference>
<sequence length="328" mass="37068">MPMQLSILLTSKYRLLSLAAIVDVFETANRFLKEEGKRELFEISFVGATDTTMIPDNFRHLAYVLLGNGQAYDIIFIPAFGPVDMAQALEDNKCFIPWLHEQYARGATLASNCTGAFLLAASGLLDDRRATTHVDAAEKLAAYFPKIKLEQDAVVTHDANIYTSGGATSGFHVMLALIQKCCGRELAIRIAKNFAIDMDRENQSYFGQFSPVEAHDDELVMRVQHKIKNQFPELKSIEEAIAGIPASRRNFVRRFKQATGLTPIRYLQKTKIEAAKRLLENTEKGLFEIMLCAGYNDMKNFRQLFKENTGMTPKAYRDKFAMRFEPII</sequence>
<feature type="domain" description="HTH araC/xylS-type" evidence="3">
    <location>
        <begin position="217"/>
        <end position="319"/>
    </location>
</feature>
<dbReference type="InterPro" id="IPR009057">
    <property type="entry name" value="Homeodomain-like_sf"/>
</dbReference>